<evidence type="ECO:0000313" key="2">
    <source>
        <dbReference type="EMBL" id="MBK4737864.1"/>
    </source>
</evidence>
<evidence type="ECO:0000313" key="3">
    <source>
        <dbReference type="Proteomes" id="UP000622890"/>
    </source>
</evidence>
<dbReference type="EMBL" id="JAEPBG010000015">
    <property type="protein sequence ID" value="MBK4737864.1"/>
    <property type="molecule type" value="Genomic_DNA"/>
</dbReference>
<dbReference type="Proteomes" id="UP000622890">
    <property type="component" value="Unassembled WGS sequence"/>
</dbReference>
<name>A0A934T2F0_9BURK</name>
<gene>
    <name evidence="2" type="ORF">JJB74_24855</name>
</gene>
<dbReference type="AlphaFoldDB" id="A0A934T2F0"/>
<reference evidence="2" key="1">
    <citation type="submission" date="2021-01" db="EMBL/GenBank/DDBJ databases">
        <title>Genome sequence of strain Noviherbaspirillum sp. DKR-6.</title>
        <authorList>
            <person name="Chaudhary D.K."/>
        </authorList>
    </citation>
    <scope>NUCLEOTIDE SEQUENCE</scope>
    <source>
        <strain evidence="2">DKR-6</strain>
    </source>
</reference>
<keyword evidence="3" id="KW-1185">Reference proteome</keyword>
<sequence length="159" mass="17983">MNPQKYIEKLQRFKADPDIGELLDFDKIAVSRAFVEALEGAIEHYDAHRDTTFISNLLGAIQESSCYNGVLQYACDRIRRTPKFVDGALKFIKSDSPAPAHQTLAHYIKSHRGTARVVQTPKRPTEPSAPKKKSKRRPYLDMLDSPARLPGSFEGGRRR</sequence>
<accession>A0A934T2F0</accession>
<comment type="caution">
    <text evidence="2">The sequence shown here is derived from an EMBL/GenBank/DDBJ whole genome shotgun (WGS) entry which is preliminary data.</text>
</comment>
<dbReference type="RefSeq" id="WP_200596503.1">
    <property type="nucleotide sequence ID" value="NZ_JAEPBG010000015.1"/>
</dbReference>
<organism evidence="2 3">
    <name type="scientific">Noviherbaspirillum pedocola</name>
    <dbReference type="NCBI Taxonomy" id="2801341"/>
    <lineage>
        <taxon>Bacteria</taxon>
        <taxon>Pseudomonadati</taxon>
        <taxon>Pseudomonadota</taxon>
        <taxon>Betaproteobacteria</taxon>
        <taxon>Burkholderiales</taxon>
        <taxon>Oxalobacteraceae</taxon>
        <taxon>Noviherbaspirillum</taxon>
    </lineage>
</organism>
<feature type="region of interest" description="Disordered" evidence="1">
    <location>
        <begin position="114"/>
        <end position="159"/>
    </location>
</feature>
<evidence type="ECO:0000256" key="1">
    <source>
        <dbReference type="SAM" id="MobiDB-lite"/>
    </source>
</evidence>
<proteinExistence type="predicted"/>
<protein>
    <submittedName>
        <fullName evidence="2">Uncharacterized protein</fullName>
    </submittedName>
</protein>